<comment type="caution">
    <text evidence="11">The sequence shown here is derived from an EMBL/GenBank/DDBJ whole genome shotgun (WGS) entry which is preliminary data.</text>
</comment>
<dbReference type="EMBL" id="BAABAB010000052">
    <property type="protein sequence ID" value="GAA3642411.1"/>
    <property type="molecule type" value="Genomic_DNA"/>
</dbReference>
<evidence type="ECO:0000256" key="9">
    <source>
        <dbReference type="RuleBase" id="RU363032"/>
    </source>
</evidence>
<comment type="similarity">
    <text evidence="2">Belongs to the binding-protein-dependent transport system permease family. HisMQ subfamily.</text>
</comment>
<dbReference type="PROSITE" id="PS50928">
    <property type="entry name" value="ABC_TM1"/>
    <property type="match status" value="1"/>
</dbReference>
<comment type="subcellular location">
    <subcellularLocation>
        <location evidence="1 9">Cell membrane</location>
        <topology evidence="1 9">Multi-pass membrane protein</topology>
    </subcellularLocation>
</comment>
<protein>
    <submittedName>
        <fullName evidence="11">Glutamate ABC transporter permease GluC</fullName>
    </submittedName>
</protein>
<keyword evidence="12" id="KW-1185">Reference proteome</keyword>
<evidence type="ECO:0000256" key="6">
    <source>
        <dbReference type="ARBA" id="ARBA00022970"/>
    </source>
</evidence>
<evidence type="ECO:0000256" key="8">
    <source>
        <dbReference type="ARBA" id="ARBA00023136"/>
    </source>
</evidence>
<evidence type="ECO:0000256" key="5">
    <source>
        <dbReference type="ARBA" id="ARBA00022692"/>
    </source>
</evidence>
<evidence type="ECO:0000256" key="3">
    <source>
        <dbReference type="ARBA" id="ARBA00022448"/>
    </source>
</evidence>
<dbReference type="CDD" id="cd06261">
    <property type="entry name" value="TM_PBP2"/>
    <property type="match status" value="1"/>
</dbReference>
<evidence type="ECO:0000313" key="11">
    <source>
        <dbReference type="EMBL" id="GAA3642411.1"/>
    </source>
</evidence>
<dbReference type="NCBIfam" id="TIGR01726">
    <property type="entry name" value="HEQRo_perm_3TM"/>
    <property type="match status" value="1"/>
</dbReference>
<reference evidence="12" key="1">
    <citation type="journal article" date="2019" name="Int. J. Syst. Evol. Microbiol.">
        <title>The Global Catalogue of Microorganisms (GCM) 10K type strain sequencing project: providing services to taxonomists for standard genome sequencing and annotation.</title>
        <authorList>
            <consortium name="The Broad Institute Genomics Platform"/>
            <consortium name="The Broad Institute Genome Sequencing Center for Infectious Disease"/>
            <person name="Wu L."/>
            <person name="Ma J."/>
        </authorList>
    </citation>
    <scope>NUCLEOTIDE SEQUENCE [LARGE SCALE GENOMIC DNA]</scope>
    <source>
        <strain evidence="12">JCM 16929</strain>
    </source>
</reference>
<feature type="transmembrane region" description="Helical" evidence="9">
    <location>
        <begin position="16"/>
        <end position="41"/>
    </location>
</feature>
<evidence type="ECO:0000259" key="10">
    <source>
        <dbReference type="PROSITE" id="PS50928"/>
    </source>
</evidence>
<feature type="domain" description="ABC transmembrane type-1" evidence="10">
    <location>
        <begin position="17"/>
        <end position="218"/>
    </location>
</feature>
<keyword evidence="5 9" id="KW-0812">Transmembrane</keyword>
<dbReference type="PANTHER" id="PTHR30614">
    <property type="entry name" value="MEMBRANE COMPONENT OF AMINO ACID ABC TRANSPORTER"/>
    <property type="match status" value="1"/>
</dbReference>
<dbReference type="SUPFAM" id="SSF161098">
    <property type="entry name" value="MetI-like"/>
    <property type="match status" value="1"/>
</dbReference>
<dbReference type="InterPro" id="IPR043429">
    <property type="entry name" value="ArtM/GltK/GlnP/TcyL/YhdX-like"/>
</dbReference>
<dbReference type="Proteomes" id="UP001501490">
    <property type="component" value="Unassembled WGS sequence"/>
</dbReference>
<feature type="transmembrane region" description="Helical" evidence="9">
    <location>
        <begin position="53"/>
        <end position="77"/>
    </location>
</feature>
<feature type="transmembrane region" description="Helical" evidence="9">
    <location>
        <begin position="134"/>
        <end position="152"/>
    </location>
</feature>
<dbReference type="Pfam" id="PF00528">
    <property type="entry name" value="BPD_transp_1"/>
    <property type="match status" value="1"/>
</dbReference>
<dbReference type="InterPro" id="IPR010065">
    <property type="entry name" value="AA_ABC_transptr_permease_3TM"/>
</dbReference>
<evidence type="ECO:0000256" key="4">
    <source>
        <dbReference type="ARBA" id="ARBA00022475"/>
    </source>
</evidence>
<feature type="transmembrane region" description="Helical" evidence="9">
    <location>
        <begin position="97"/>
        <end position="114"/>
    </location>
</feature>
<keyword evidence="4" id="KW-1003">Cell membrane</keyword>
<proteinExistence type="inferred from homology"/>
<evidence type="ECO:0000313" key="12">
    <source>
        <dbReference type="Proteomes" id="UP001501490"/>
    </source>
</evidence>
<keyword evidence="7 9" id="KW-1133">Transmembrane helix</keyword>
<organism evidence="11 12">
    <name type="scientific">Microlunatus ginsengisoli</name>
    <dbReference type="NCBI Taxonomy" id="363863"/>
    <lineage>
        <taxon>Bacteria</taxon>
        <taxon>Bacillati</taxon>
        <taxon>Actinomycetota</taxon>
        <taxon>Actinomycetes</taxon>
        <taxon>Propionibacteriales</taxon>
        <taxon>Propionibacteriaceae</taxon>
        <taxon>Microlunatus</taxon>
    </lineage>
</organism>
<evidence type="ECO:0000256" key="1">
    <source>
        <dbReference type="ARBA" id="ARBA00004651"/>
    </source>
</evidence>
<feature type="transmembrane region" description="Helical" evidence="9">
    <location>
        <begin position="196"/>
        <end position="221"/>
    </location>
</feature>
<evidence type="ECO:0000256" key="7">
    <source>
        <dbReference type="ARBA" id="ARBA00022989"/>
    </source>
</evidence>
<dbReference type="InterPro" id="IPR035906">
    <property type="entry name" value="MetI-like_sf"/>
</dbReference>
<dbReference type="Gene3D" id="1.10.3720.10">
    <property type="entry name" value="MetI-like"/>
    <property type="match status" value="1"/>
</dbReference>
<dbReference type="RefSeq" id="WP_344809974.1">
    <property type="nucleotide sequence ID" value="NZ_BAABAB010000052.1"/>
</dbReference>
<sequence length="229" mass="24547">MDGLTTLLGEYNVLDAFWMTIKLAIAGAIGALIIGTVIAVLRVSPVGVLRGVAVAYVTLIRNTPLTLIVFFCAFGLLQVLSLNLTDPKSPTSVIDNNFRWGVVALAVYHASFVAEAIRSGINTVPKGQAEAARAIGLGFGATITSIILPQAFRGAIAPLGNTMIALTKNTTVVATVGVGEAAYMMRQMLEFDISQLYWIFFIIAAGFVILTLPMGILFTWLSRRLVVQR</sequence>
<dbReference type="InterPro" id="IPR000515">
    <property type="entry name" value="MetI-like"/>
</dbReference>
<dbReference type="PANTHER" id="PTHR30614:SF37">
    <property type="entry name" value="AMINO-ACID ABC TRANSPORTER PERMEASE PROTEIN YHDX-RELATED"/>
    <property type="match status" value="1"/>
</dbReference>
<keyword evidence="8 9" id="KW-0472">Membrane</keyword>
<evidence type="ECO:0000256" key="2">
    <source>
        <dbReference type="ARBA" id="ARBA00010072"/>
    </source>
</evidence>
<accession>A0ABP7AXR4</accession>
<name>A0ABP7AXR4_9ACTN</name>
<gene>
    <name evidence="11" type="primary">gluC</name>
    <name evidence="11" type="ORF">GCM10022236_51360</name>
</gene>
<keyword evidence="3 9" id="KW-0813">Transport</keyword>
<keyword evidence="6" id="KW-0029">Amino-acid transport</keyword>